<dbReference type="RefSeq" id="WP_021834616.1">
    <property type="nucleotide sequence ID" value="NZ_CAQM01000102.1"/>
</dbReference>
<reference evidence="1 2" key="2">
    <citation type="submission" date="2013-09" db="EMBL/GenBank/DDBJ databases">
        <title>Whole genome comparison of six Crocosphaera watsonii strains with differing phenotypes.</title>
        <authorList>
            <person name="Bench S.R."/>
            <person name="Heller P."/>
            <person name="Frank I."/>
            <person name="Arciniega M."/>
            <person name="Shilova I.N."/>
            <person name="Zehr J.P."/>
        </authorList>
    </citation>
    <scope>NUCLEOTIDE SEQUENCE [LARGE SCALE GENOMIC DNA]</scope>
    <source>
        <strain evidence="1 2">WH 0401</strain>
    </source>
</reference>
<evidence type="ECO:0000313" key="1">
    <source>
        <dbReference type="EMBL" id="CCQ60168.1"/>
    </source>
</evidence>
<accession>T2J2S5</accession>
<gene>
    <name evidence="1" type="ORF">CWATWH0401_1744</name>
</gene>
<sequence length="42" mass="4549">MLFKASGIAAVSSYALSLNFSELWSACLVNLTIVRRTLNNSS</sequence>
<dbReference type="AlphaFoldDB" id="T2J2S5"/>
<proteinExistence type="predicted"/>
<evidence type="ECO:0000313" key="2">
    <source>
        <dbReference type="Proteomes" id="UP000018198"/>
    </source>
</evidence>
<comment type="caution">
    <text evidence="1">The sequence shown here is derived from an EMBL/GenBank/DDBJ whole genome shotgun (WGS) entry which is preliminary data.</text>
</comment>
<organism evidence="1 2">
    <name type="scientific">Crocosphaera watsonii WH 0401</name>
    <dbReference type="NCBI Taxonomy" id="555881"/>
    <lineage>
        <taxon>Bacteria</taxon>
        <taxon>Bacillati</taxon>
        <taxon>Cyanobacteriota</taxon>
        <taxon>Cyanophyceae</taxon>
        <taxon>Oscillatoriophycideae</taxon>
        <taxon>Chroococcales</taxon>
        <taxon>Aphanothecaceae</taxon>
        <taxon>Crocosphaera</taxon>
    </lineage>
</organism>
<name>T2J2S5_CROWT</name>
<dbReference type="EMBL" id="CAQM01000102">
    <property type="protein sequence ID" value="CCQ60168.1"/>
    <property type="molecule type" value="Genomic_DNA"/>
</dbReference>
<reference evidence="1 2" key="1">
    <citation type="submission" date="2013-01" db="EMBL/GenBank/DDBJ databases">
        <authorList>
            <person name="Bench S."/>
        </authorList>
    </citation>
    <scope>NUCLEOTIDE SEQUENCE [LARGE SCALE GENOMIC DNA]</scope>
    <source>
        <strain evidence="1 2">WH 0401</strain>
    </source>
</reference>
<protein>
    <submittedName>
        <fullName evidence="1">Uncharacterized protein</fullName>
    </submittedName>
</protein>
<dbReference type="Proteomes" id="UP000018198">
    <property type="component" value="Unassembled WGS sequence"/>
</dbReference>